<evidence type="ECO:0000256" key="4">
    <source>
        <dbReference type="ARBA" id="ARBA00022692"/>
    </source>
</evidence>
<evidence type="ECO:0000256" key="2">
    <source>
        <dbReference type="ARBA" id="ARBA00022448"/>
    </source>
</evidence>
<dbReference type="RefSeq" id="WP_190920784.1">
    <property type="nucleotide sequence ID" value="NZ_JACXIZ010000043.1"/>
</dbReference>
<feature type="transmembrane region" description="Helical" evidence="7">
    <location>
        <begin position="182"/>
        <end position="201"/>
    </location>
</feature>
<reference evidence="9" key="1">
    <citation type="submission" date="2020-09" db="EMBL/GenBank/DDBJ databases">
        <title>A novel bacterium of genus Paenibacillus, isolated from South China Sea.</title>
        <authorList>
            <person name="Huang H."/>
            <person name="Mo K."/>
            <person name="Hu Y."/>
        </authorList>
    </citation>
    <scope>NUCLEOTIDE SEQUENCE</scope>
    <source>
        <strain evidence="9">IB182496</strain>
    </source>
</reference>
<dbReference type="InterPro" id="IPR035906">
    <property type="entry name" value="MetI-like_sf"/>
</dbReference>
<dbReference type="AlphaFoldDB" id="A0A927BVM9"/>
<evidence type="ECO:0000259" key="8">
    <source>
        <dbReference type="PROSITE" id="PS50928"/>
    </source>
</evidence>
<evidence type="ECO:0000256" key="6">
    <source>
        <dbReference type="ARBA" id="ARBA00023136"/>
    </source>
</evidence>
<evidence type="ECO:0000256" key="5">
    <source>
        <dbReference type="ARBA" id="ARBA00022989"/>
    </source>
</evidence>
<keyword evidence="4 7" id="KW-0812">Transmembrane</keyword>
<dbReference type="CDD" id="cd06261">
    <property type="entry name" value="TM_PBP2"/>
    <property type="match status" value="1"/>
</dbReference>
<comment type="subcellular location">
    <subcellularLocation>
        <location evidence="1 7">Cell membrane</location>
        <topology evidence="1 7">Multi-pass membrane protein</topology>
    </subcellularLocation>
</comment>
<evidence type="ECO:0000313" key="10">
    <source>
        <dbReference type="Proteomes" id="UP000621560"/>
    </source>
</evidence>
<evidence type="ECO:0000256" key="3">
    <source>
        <dbReference type="ARBA" id="ARBA00022475"/>
    </source>
</evidence>
<dbReference type="EMBL" id="JACXIZ010000043">
    <property type="protein sequence ID" value="MBD2847678.1"/>
    <property type="molecule type" value="Genomic_DNA"/>
</dbReference>
<accession>A0A927BVM9</accession>
<keyword evidence="2 7" id="KW-0813">Transport</keyword>
<sequence>MLKTTLLRLLEALATLLCATLLLFLLIRIAPGDPVQILLGRPGEAGVTDTAMQERQAAELRERLGLEDPVAVQYGRWMERLLRLDLGESIHTGRSVGAELAERLPATAALALAALAIQLALGLGLGIASALRAGGMSDQLIRIVCVVLASTPAFVLGLGLLLVFAVRLGMYEISSAATLARLWLPAATLGLIGAPQLIRVVRANLLSEFGQVYIVAARARGLGRGRLALHALRNSLASIVTVAALSLAALISGAVVIESLFAWPGVGKYALDSIMLKDYPVIQGYALVMIALMIGLHLAVELVYALLDPRIRRQGRRIRHDAV</sequence>
<organism evidence="9 10">
    <name type="scientific">Paenibacillus sabuli</name>
    <dbReference type="NCBI Taxonomy" id="2772509"/>
    <lineage>
        <taxon>Bacteria</taxon>
        <taxon>Bacillati</taxon>
        <taxon>Bacillota</taxon>
        <taxon>Bacilli</taxon>
        <taxon>Bacillales</taxon>
        <taxon>Paenibacillaceae</taxon>
        <taxon>Paenibacillus</taxon>
    </lineage>
</organism>
<feature type="domain" description="ABC transmembrane type-1" evidence="8">
    <location>
        <begin position="104"/>
        <end position="300"/>
    </location>
</feature>
<keyword evidence="6 7" id="KW-0472">Membrane</keyword>
<dbReference type="PROSITE" id="PS50928">
    <property type="entry name" value="ABC_TM1"/>
    <property type="match status" value="1"/>
</dbReference>
<comment type="similarity">
    <text evidence="7">Belongs to the binding-protein-dependent transport system permease family.</text>
</comment>
<feature type="transmembrane region" description="Helical" evidence="7">
    <location>
        <begin position="143"/>
        <end position="170"/>
    </location>
</feature>
<dbReference type="SUPFAM" id="SSF161098">
    <property type="entry name" value="MetI-like"/>
    <property type="match status" value="1"/>
</dbReference>
<feature type="transmembrane region" description="Helical" evidence="7">
    <location>
        <begin position="108"/>
        <end position="131"/>
    </location>
</feature>
<keyword evidence="10" id="KW-1185">Reference proteome</keyword>
<comment type="caution">
    <text evidence="9">The sequence shown here is derived from an EMBL/GenBank/DDBJ whole genome shotgun (WGS) entry which is preliminary data.</text>
</comment>
<gene>
    <name evidence="9" type="ORF">IDH44_21005</name>
</gene>
<dbReference type="Gene3D" id="1.10.3720.10">
    <property type="entry name" value="MetI-like"/>
    <property type="match status" value="1"/>
</dbReference>
<evidence type="ECO:0000256" key="1">
    <source>
        <dbReference type="ARBA" id="ARBA00004651"/>
    </source>
</evidence>
<dbReference type="PANTHER" id="PTHR43163:SF6">
    <property type="entry name" value="DIPEPTIDE TRANSPORT SYSTEM PERMEASE PROTEIN DPPB-RELATED"/>
    <property type="match status" value="1"/>
</dbReference>
<name>A0A927BVM9_9BACL</name>
<dbReference type="Proteomes" id="UP000621560">
    <property type="component" value="Unassembled WGS sequence"/>
</dbReference>
<dbReference type="Pfam" id="PF00528">
    <property type="entry name" value="BPD_transp_1"/>
    <property type="match status" value="1"/>
</dbReference>
<proteinExistence type="inferred from homology"/>
<dbReference type="InterPro" id="IPR000515">
    <property type="entry name" value="MetI-like"/>
</dbReference>
<dbReference type="InterPro" id="IPR045621">
    <property type="entry name" value="BPD_transp_1_N"/>
</dbReference>
<dbReference type="PANTHER" id="PTHR43163">
    <property type="entry name" value="DIPEPTIDE TRANSPORT SYSTEM PERMEASE PROTEIN DPPB-RELATED"/>
    <property type="match status" value="1"/>
</dbReference>
<dbReference type="GO" id="GO:0005886">
    <property type="term" value="C:plasma membrane"/>
    <property type="evidence" value="ECO:0007669"/>
    <property type="project" value="UniProtKB-SubCell"/>
</dbReference>
<keyword evidence="3" id="KW-1003">Cell membrane</keyword>
<evidence type="ECO:0000313" key="9">
    <source>
        <dbReference type="EMBL" id="MBD2847678.1"/>
    </source>
</evidence>
<dbReference type="GO" id="GO:0055085">
    <property type="term" value="P:transmembrane transport"/>
    <property type="evidence" value="ECO:0007669"/>
    <property type="project" value="InterPro"/>
</dbReference>
<feature type="transmembrane region" description="Helical" evidence="7">
    <location>
        <begin position="282"/>
        <end position="307"/>
    </location>
</feature>
<feature type="transmembrane region" description="Helical" evidence="7">
    <location>
        <begin position="236"/>
        <end position="262"/>
    </location>
</feature>
<protein>
    <submittedName>
        <fullName evidence="9">ABC transporter permease</fullName>
    </submittedName>
</protein>
<evidence type="ECO:0000256" key="7">
    <source>
        <dbReference type="RuleBase" id="RU363032"/>
    </source>
</evidence>
<keyword evidence="5 7" id="KW-1133">Transmembrane helix</keyword>
<dbReference type="Pfam" id="PF19300">
    <property type="entry name" value="BPD_transp_1_N"/>
    <property type="match status" value="1"/>
</dbReference>